<dbReference type="OrthoDB" id="781735at2759"/>
<gene>
    <name evidence="2" type="ORF">PanWU01x14_028630</name>
</gene>
<accession>A0A2P5DVC3</accession>
<comment type="caution">
    <text evidence="2">The sequence shown here is derived from an EMBL/GenBank/DDBJ whole genome shotgun (WGS) entry which is preliminary data.</text>
</comment>
<dbReference type="AlphaFoldDB" id="A0A2P5DVC3"/>
<proteinExistence type="predicted"/>
<keyword evidence="1" id="KW-1133">Transmembrane helix</keyword>
<protein>
    <submittedName>
        <fullName evidence="2">Transmembrane protein</fullName>
    </submittedName>
</protein>
<keyword evidence="3" id="KW-1185">Reference proteome</keyword>
<feature type="transmembrane region" description="Helical" evidence="1">
    <location>
        <begin position="28"/>
        <end position="47"/>
    </location>
</feature>
<dbReference type="PANTHER" id="PTHR35762">
    <property type="entry name" value="TRANSMEMBRANE PROTEIN"/>
    <property type="match status" value="1"/>
</dbReference>
<keyword evidence="1" id="KW-0472">Membrane</keyword>
<dbReference type="Proteomes" id="UP000237105">
    <property type="component" value="Unassembled WGS sequence"/>
</dbReference>
<organism evidence="2 3">
    <name type="scientific">Parasponia andersonii</name>
    <name type="common">Sponia andersonii</name>
    <dbReference type="NCBI Taxonomy" id="3476"/>
    <lineage>
        <taxon>Eukaryota</taxon>
        <taxon>Viridiplantae</taxon>
        <taxon>Streptophyta</taxon>
        <taxon>Embryophyta</taxon>
        <taxon>Tracheophyta</taxon>
        <taxon>Spermatophyta</taxon>
        <taxon>Magnoliopsida</taxon>
        <taxon>eudicotyledons</taxon>
        <taxon>Gunneridae</taxon>
        <taxon>Pentapetalae</taxon>
        <taxon>rosids</taxon>
        <taxon>fabids</taxon>
        <taxon>Rosales</taxon>
        <taxon>Cannabaceae</taxon>
        <taxon>Parasponia</taxon>
    </lineage>
</organism>
<keyword evidence="1 2" id="KW-0812">Transmembrane</keyword>
<evidence type="ECO:0000313" key="2">
    <source>
        <dbReference type="EMBL" id="PON77244.1"/>
    </source>
</evidence>
<dbReference type="EMBL" id="JXTB01000014">
    <property type="protein sequence ID" value="PON77244.1"/>
    <property type="molecule type" value="Genomic_DNA"/>
</dbReference>
<sequence>MDFKMDPIKLEKIQAIKKYKRNQLMKNLLLYSLTALTCLFLFSPLWLPSSSSMEVLLFVYVPKLPSLFFSSKFVFIVGNLIVVALIGDSKIFFSGSSQASEAYYEEYISTRKISLHKVSAPEEKKEKYIEEKKMTWEAKAEIDEKRMVGKRVGGVKKLEDFDGHGELTLPTEVLKKRADDFIARVNKQRIFEARELLCNDEWRKRTTKI</sequence>
<name>A0A2P5DVC3_PARAD</name>
<dbReference type="PANTHER" id="PTHR35762:SF2">
    <property type="entry name" value="TRANSMEMBRANE PROTEIN"/>
    <property type="match status" value="1"/>
</dbReference>
<feature type="transmembrane region" description="Helical" evidence="1">
    <location>
        <begin position="67"/>
        <end position="87"/>
    </location>
</feature>
<reference evidence="3" key="1">
    <citation type="submission" date="2016-06" db="EMBL/GenBank/DDBJ databases">
        <title>Parallel loss of symbiosis genes in relatives of nitrogen-fixing non-legume Parasponia.</title>
        <authorList>
            <person name="Van Velzen R."/>
            <person name="Holmer R."/>
            <person name="Bu F."/>
            <person name="Rutten L."/>
            <person name="Van Zeijl A."/>
            <person name="Liu W."/>
            <person name="Santuari L."/>
            <person name="Cao Q."/>
            <person name="Sharma T."/>
            <person name="Shen D."/>
            <person name="Roswanjaya Y."/>
            <person name="Wardhani T."/>
            <person name="Kalhor M.S."/>
            <person name="Jansen J."/>
            <person name="Van den Hoogen J."/>
            <person name="Gungor B."/>
            <person name="Hartog M."/>
            <person name="Hontelez J."/>
            <person name="Verver J."/>
            <person name="Yang W.-C."/>
            <person name="Schijlen E."/>
            <person name="Repin R."/>
            <person name="Schilthuizen M."/>
            <person name="Schranz E."/>
            <person name="Heidstra R."/>
            <person name="Miyata K."/>
            <person name="Fedorova E."/>
            <person name="Kohlen W."/>
            <person name="Bisseling T."/>
            <person name="Smit S."/>
            <person name="Geurts R."/>
        </authorList>
    </citation>
    <scope>NUCLEOTIDE SEQUENCE [LARGE SCALE GENOMIC DNA]</scope>
    <source>
        <strain evidence="3">cv. WU1-14</strain>
    </source>
</reference>
<evidence type="ECO:0000256" key="1">
    <source>
        <dbReference type="SAM" id="Phobius"/>
    </source>
</evidence>
<evidence type="ECO:0000313" key="3">
    <source>
        <dbReference type="Proteomes" id="UP000237105"/>
    </source>
</evidence>
<dbReference type="STRING" id="3476.A0A2P5DVC3"/>